<name>A0A074ZQZ6_OPIVI</name>
<accession>A0A074ZQZ6</accession>
<keyword evidence="2" id="KW-1185">Reference proteome</keyword>
<proteinExistence type="predicted"/>
<dbReference type="CTD" id="20321040"/>
<dbReference type="Proteomes" id="UP000054324">
    <property type="component" value="Unassembled WGS sequence"/>
</dbReference>
<dbReference type="KEGG" id="ovi:T265_06861"/>
<protein>
    <submittedName>
        <fullName evidence="1">Uncharacterized protein</fullName>
    </submittedName>
</protein>
<dbReference type="EMBL" id="KL596767">
    <property type="protein sequence ID" value="KER25760.1"/>
    <property type="molecule type" value="Genomic_DNA"/>
</dbReference>
<organism evidence="1 2">
    <name type="scientific">Opisthorchis viverrini</name>
    <name type="common">Southeast Asian liver fluke</name>
    <dbReference type="NCBI Taxonomy" id="6198"/>
    <lineage>
        <taxon>Eukaryota</taxon>
        <taxon>Metazoa</taxon>
        <taxon>Spiralia</taxon>
        <taxon>Lophotrochozoa</taxon>
        <taxon>Platyhelminthes</taxon>
        <taxon>Trematoda</taxon>
        <taxon>Digenea</taxon>
        <taxon>Opisthorchiida</taxon>
        <taxon>Opisthorchiata</taxon>
        <taxon>Opisthorchiidae</taxon>
        <taxon>Opisthorchis</taxon>
    </lineage>
</organism>
<reference evidence="1 2" key="1">
    <citation type="submission" date="2013-11" db="EMBL/GenBank/DDBJ databases">
        <title>Opisthorchis viverrini - life in the bile duct.</title>
        <authorList>
            <person name="Young N.D."/>
            <person name="Nagarajan N."/>
            <person name="Lin S.J."/>
            <person name="Korhonen P.K."/>
            <person name="Jex A.R."/>
            <person name="Hall R.S."/>
            <person name="Safavi-Hemami H."/>
            <person name="Kaewkong W."/>
            <person name="Bertrand D."/>
            <person name="Gao S."/>
            <person name="Seet Q."/>
            <person name="Wongkham S."/>
            <person name="Teh B.T."/>
            <person name="Wongkham C."/>
            <person name="Intapan P.M."/>
            <person name="Maleewong W."/>
            <person name="Yang X."/>
            <person name="Hu M."/>
            <person name="Wang Z."/>
            <person name="Hofmann A."/>
            <person name="Sternberg P.W."/>
            <person name="Tan P."/>
            <person name="Wang J."/>
            <person name="Gasser R.B."/>
        </authorList>
    </citation>
    <scope>NUCLEOTIDE SEQUENCE [LARGE SCALE GENOMIC DNA]</scope>
</reference>
<dbReference type="RefSeq" id="XP_009170507.1">
    <property type="nucleotide sequence ID" value="XM_009172243.1"/>
</dbReference>
<evidence type="ECO:0000313" key="1">
    <source>
        <dbReference type="EMBL" id="KER25760.1"/>
    </source>
</evidence>
<gene>
    <name evidence="1" type="ORF">T265_06861</name>
</gene>
<dbReference type="GeneID" id="20321040"/>
<sequence length="110" mass="12095">MRLSGAAHSVAWKHHKREIQLGSSARAVVAAAVSSAVDWEGQADPLGLHAISATLGRHVGVREMPLPLPCNRDRTWSADDVSFYCFVLDSESRIRANHNYDTSPPFRNVT</sequence>
<evidence type="ECO:0000313" key="2">
    <source>
        <dbReference type="Proteomes" id="UP000054324"/>
    </source>
</evidence>
<dbReference type="AlphaFoldDB" id="A0A074ZQZ6"/>